<keyword evidence="1" id="KW-0378">Hydrolase</keyword>
<protein>
    <submittedName>
        <fullName evidence="5">Sortase A</fullName>
    </submittedName>
</protein>
<organism evidence="5 6">
    <name type="scientific">Xylanimonas ulmi</name>
    <dbReference type="NCBI Taxonomy" id="228973"/>
    <lineage>
        <taxon>Bacteria</taxon>
        <taxon>Bacillati</taxon>
        <taxon>Actinomycetota</taxon>
        <taxon>Actinomycetes</taxon>
        <taxon>Micrococcales</taxon>
        <taxon>Promicromonosporaceae</taxon>
        <taxon>Xylanimonas</taxon>
    </lineage>
</organism>
<feature type="active site" description="Acyl-thioester intermediate" evidence="2">
    <location>
        <position position="223"/>
    </location>
</feature>
<dbReference type="Gene3D" id="2.40.260.10">
    <property type="entry name" value="Sortase"/>
    <property type="match status" value="1"/>
</dbReference>
<evidence type="ECO:0000256" key="4">
    <source>
        <dbReference type="SAM" id="Phobius"/>
    </source>
</evidence>
<keyword evidence="4" id="KW-1133">Transmembrane helix</keyword>
<dbReference type="AlphaFoldDB" id="A0A4Q7M6H9"/>
<evidence type="ECO:0000313" key="6">
    <source>
        <dbReference type="Proteomes" id="UP000293852"/>
    </source>
</evidence>
<dbReference type="InterPro" id="IPR023365">
    <property type="entry name" value="Sortase_dom-sf"/>
</dbReference>
<name>A0A4Q7M6H9_9MICO</name>
<gene>
    <name evidence="5" type="ORF">EV386_3011</name>
</gene>
<proteinExistence type="predicted"/>
<dbReference type="CDD" id="cd05830">
    <property type="entry name" value="Sortase_E"/>
    <property type="match status" value="1"/>
</dbReference>
<evidence type="ECO:0000256" key="3">
    <source>
        <dbReference type="SAM" id="MobiDB-lite"/>
    </source>
</evidence>
<feature type="transmembrane region" description="Helical" evidence="4">
    <location>
        <begin position="21"/>
        <end position="49"/>
    </location>
</feature>
<dbReference type="InterPro" id="IPR053465">
    <property type="entry name" value="Sortase_Class_E"/>
</dbReference>
<dbReference type="Pfam" id="PF04203">
    <property type="entry name" value="Sortase"/>
    <property type="match status" value="1"/>
</dbReference>
<dbReference type="RefSeq" id="WP_130416134.1">
    <property type="nucleotide sequence ID" value="NZ_SGWX01000001.1"/>
</dbReference>
<dbReference type="SUPFAM" id="SSF63817">
    <property type="entry name" value="Sortase"/>
    <property type="match status" value="1"/>
</dbReference>
<evidence type="ECO:0000313" key="5">
    <source>
        <dbReference type="EMBL" id="RZS62667.1"/>
    </source>
</evidence>
<dbReference type="InterPro" id="IPR005754">
    <property type="entry name" value="Sortase"/>
</dbReference>
<comment type="caution">
    <text evidence="5">The sequence shown here is derived from an EMBL/GenBank/DDBJ whole genome shotgun (WGS) entry which is preliminary data.</text>
</comment>
<feature type="region of interest" description="Disordered" evidence="3">
    <location>
        <begin position="68"/>
        <end position="92"/>
    </location>
</feature>
<keyword evidence="4" id="KW-0812">Transmembrane</keyword>
<accession>A0A4Q7M6H9</accession>
<sequence length="265" mass="28963">MTASVTTAAHARPDRRPRRGAGSVVIGVLGELLITAGVLLGLFVVWQLWWTDVVAHREHAQVLQSLDWQPPPAVAPDAAPPTERRDDPPVDPEPAFGEVFAQLYVPRFGADYVTPIAGGVDRQQVLDRLGAGHYPGTAMPGDLGNFSIAGHRTTFGRPFHLIADLQVGDPLVVRTETTWYVYRVIGSEIVYPSQVEVVSPIPGLRPGDPMPELTQRLMTMTACHPMYSARQRYVVHAEFDFWMPVSDGVPQVLTDAGVRVVGMEG</sequence>
<dbReference type="InterPro" id="IPR042003">
    <property type="entry name" value="Sortase_E"/>
</dbReference>
<dbReference type="NCBIfam" id="NF033747">
    <property type="entry name" value="class_E_sortase"/>
    <property type="match status" value="1"/>
</dbReference>
<dbReference type="OrthoDB" id="5242879at2"/>
<dbReference type="GO" id="GO:0016787">
    <property type="term" value="F:hydrolase activity"/>
    <property type="evidence" value="ECO:0007669"/>
    <property type="project" value="UniProtKB-KW"/>
</dbReference>
<evidence type="ECO:0000256" key="2">
    <source>
        <dbReference type="PIRSR" id="PIRSR605754-1"/>
    </source>
</evidence>
<feature type="active site" description="Proton donor/acceptor" evidence="2">
    <location>
        <position position="151"/>
    </location>
</feature>
<dbReference type="Proteomes" id="UP000293852">
    <property type="component" value="Unassembled WGS sequence"/>
</dbReference>
<keyword evidence="4" id="KW-0472">Membrane</keyword>
<dbReference type="EMBL" id="SGWX01000001">
    <property type="protein sequence ID" value="RZS62667.1"/>
    <property type="molecule type" value="Genomic_DNA"/>
</dbReference>
<keyword evidence="6" id="KW-1185">Reference proteome</keyword>
<evidence type="ECO:0000256" key="1">
    <source>
        <dbReference type="ARBA" id="ARBA00022801"/>
    </source>
</evidence>
<reference evidence="5 6" key="1">
    <citation type="submission" date="2019-02" db="EMBL/GenBank/DDBJ databases">
        <title>Sequencing the genomes of 1000 actinobacteria strains.</title>
        <authorList>
            <person name="Klenk H.-P."/>
        </authorList>
    </citation>
    <scope>NUCLEOTIDE SEQUENCE [LARGE SCALE GENOMIC DNA]</scope>
    <source>
        <strain evidence="5 6">DSM 16932</strain>
    </source>
</reference>